<dbReference type="Proteomes" id="UP000318626">
    <property type="component" value="Chromosome"/>
</dbReference>
<dbReference type="AlphaFoldDB" id="A0A518C749"/>
<keyword evidence="4" id="KW-1185">Reference proteome</keyword>
<sequence>MNSLSSGYETRMNEQQKISLDAAILSAFGGSKSSLTRCLSTHLGIHLGQILDTNQGLKAIVAELREIAVDSGWLRPMLRAMRADCPGNTDLSDWCQNTRLGELTLVQEQQLEEFLVSHVTREKLDQLLESLGQFLSVIAADETNPQAAIRLLVERASSEHWARLLCLVVAVDCDQEEECRRVVEQVLGAEGKASVSLYQLLKDHIQEQKAADCLRRAIGSYFNVSLAKARRTIPVVCYEIVRAQALATRSTPLTTFCRLIRKDLETPQQQQLEQWWNETVQRLNWTLEFPRDEQNIQACKRRFFILVELKESERSTPAQIVWMPRSWLYDRELDDYEELGADHPDTHWEDCNFPNYLRMVRDSASKLGVPLRDLTFEFFVSLESFQRPVDQFEIPFNRFVNSKIGVENPVVIRSLECNADSIERVRDRWDQLVANNNAGQSLVKDGQFTAAVVHLVEEKSIGELFNQYESDQHLACMVFDRPLPSQLNEHEMAGIFAAVAAGVPIIIGARSGDVTAELRQKVLLWLQQSLFDLPEQVRQLRVEGKSDIAHLGQNLTLFFENGEYFLPERESFGGAR</sequence>
<protein>
    <submittedName>
        <fullName evidence="3">Uncharacterized protein</fullName>
    </submittedName>
</protein>
<organism evidence="3 4">
    <name type="scientific">Bremerella volcania</name>
    <dbReference type="NCBI Taxonomy" id="2527984"/>
    <lineage>
        <taxon>Bacteria</taxon>
        <taxon>Pseudomonadati</taxon>
        <taxon>Planctomycetota</taxon>
        <taxon>Planctomycetia</taxon>
        <taxon>Pirellulales</taxon>
        <taxon>Pirellulaceae</taxon>
        <taxon>Bremerella</taxon>
    </lineage>
</organism>
<accession>A0A518C749</accession>
<evidence type="ECO:0000313" key="4">
    <source>
        <dbReference type="Proteomes" id="UP000318626"/>
    </source>
</evidence>
<evidence type="ECO:0000313" key="3">
    <source>
        <dbReference type="EMBL" id="QDU75050.1"/>
    </source>
</evidence>
<dbReference type="Pfam" id="PF20028">
    <property type="entry name" value="VMAP-C"/>
    <property type="match status" value="1"/>
</dbReference>
<evidence type="ECO:0000259" key="1">
    <source>
        <dbReference type="Pfam" id="PF19955"/>
    </source>
</evidence>
<dbReference type="EMBL" id="CP036289">
    <property type="protein sequence ID" value="QDU75050.1"/>
    <property type="molecule type" value="Genomic_DNA"/>
</dbReference>
<reference evidence="4" key="1">
    <citation type="submission" date="2019-02" db="EMBL/GenBank/DDBJ databases">
        <title>Deep-cultivation of Planctomycetes and their phenomic and genomic characterization uncovers novel biology.</title>
        <authorList>
            <person name="Wiegand S."/>
            <person name="Jogler M."/>
            <person name="Boedeker C."/>
            <person name="Pinto D."/>
            <person name="Vollmers J."/>
            <person name="Rivas-Marin E."/>
            <person name="Kohn T."/>
            <person name="Peeters S.H."/>
            <person name="Heuer A."/>
            <person name="Rast P."/>
            <person name="Oberbeckmann S."/>
            <person name="Bunk B."/>
            <person name="Jeske O."/>
            <person name="Meyerdierks A."/>
            <person name="Storesund J.E."/>
            <person name="Kallscheuer N."/>
            <person name="Luecker S."/>
            <person name="Lage O.M."/>
            <person name="Pohl T."/>
            <person name="Merkel B.J."/>
            <person name="Hornburger P."/>
            <person name="Mueller R.-W."/>
            <person name="Bruemmer F."/>
            <person name="Labrenz M."/>
            <person name="Spormann A.M."/>
            <person name="Op den Camp H."/>
            <person name="Overmann J."/>
            <person name="Amann R."/>
            <person name="Jetten M.S.M."/>
            <person name="Mascher T."/>
            <person name="Medema M.H."/>
            <person name="Devos D.P."/>
            <person name="Kaster A.-K."/>
            <person name="Ovreas L."/>
            <person name="Rohde M."/>
            <person name="Galperin M.Y."/>
            <person name="Jogler C."/>
        </authorList>
    </citation>
    <scope>NUCLEOTIDE SEQUENCE [LARGE SCALE GENOMIC DNA]</scope>
    <source>
        <strain evidence="4">Pan97</strain>
    </source>
</reference>
<evidence type="ECO:0000259" key="2">
    <source>
        <dbReference type="Pfam" id="PF20028"/>
    </source>
</evidence>
<feature type="domain" description="Effector-associated" evidence="1">
    <location>
        <begin position="11"/>
        <end position="97"/>
    </location>
</feature>
<dbReference type="Pfam" id="PF19955">
    <property type="entry name" value="EAD1"/>
    <property type="match status" value="1"/>
</dbReference>
<dbReference type="KEGG" id="bvo:Pan97_20710"/>
<dbReference type="InterPro" id="IPR045450">
    <property type="entry name" value="VMAP_C"/>
</dbReference>
<dbReference type="InterPro" id="IPR045430">
    <property type="entry name" value="EAD1"/>
</dbReference>
<gene>
    <name evidence="3" type="ORF">Pan97_20710</name>
</gene>
<feature type="domain" description="vWA-MoxR associated protein C-terminal" evidence="2">
    <location>
        <begin position="326"/>
        <end position="561"/>
    </location>
</feature>
<proteinExistence type="predicted"/>
<name>A0A518C749_9BACT</name>